<evidence type="ECO:0000313" key="3">
    <source>
        <dbReference type="Proteomes" id="UP000693941"/>
    </source>
</evidence>
<evidence type="ECO:0000313" key="2">
    <source>
        <dbReference type="EMBL" id="QXJ33071.1"/>
    </source>
</evidence>
<keyword evidence="1" id="KW-0812">Transmembrane</keyword>
<dbReference type="Proteomes" id="UP000693941">
    <property type="component" value="Chromosome"/>
</dbReference>
<gene>
    <name evidence="2" type="ORF">J5U21_02737</name>
</gene>
<accession>A0A8F5BXD8</accession>
<dbReference type="EMBL" id="CP077715">
    <property type="protein sequence ID" value="QXJ33071.1"/>
    <property type="molecule type" value="Genomic_DNA"/>
</dbReference>
<organism evidence="2 3">
    <name type="scientific">Saccharolobus shibatae</name>
    <dbReference type="NCBI Taxonomy" id="2286"/>
    <lineage>
        <taxon>Archaea</taxon>
        <taxon>Thermoproteota</taxon>
        <taxon>Thermoprotei</taxon>
        <taxon>Sulfolobales</taxon>
        <taxon>Sulfolobaceae</taxon>
        <taxon>Saccharolobus</taxon>
    </lineage>
</organism>
<proteinExistence type="predicted"/>
<protein>
    <submittedName>
        <fullName evidence="2">Uncharacterized protein</fullName>
    </submittedName>
</protein>
<keyword evidence="1" id="KW-0472">Membrane</keyword>
<evidence type="ECO:0000256" key="1">
    <source>
        <dbReference type="SAM" id="Phobius"/>
    </source>
</evidence>
<feature type="transmembrane region" description="Helical" evidence="1">
    <location>
        <begin position="20"/>
        <end position="40"/>
    </location>
</feature>
<keyword evidence="1" id="KW-1133">Transmembrane helix</keyword>
<reference evidence="2" key="1">
    <citation type="journal article" date="2021" name="Environ. Microbiol.">
        <title>New insights into the diversity and evolution of the archaeal mobilome from three complete genomes of Saccharolobus shibatae.</title>
        <authorList>
            <person name="Medvedeva S."/>
            <person name="Brandt D."/>
            <person name="Cvirkaite-Krupovic V."/>
            <person name="Liu Y."/>
            <person name="Severinov K."/>
            <person name="Ishino S."/>
            <person name="Ishino Y."/>
            <person name="Prangishvili D."/>
            <person name="Kalinowski J."/>
            <person name="Krupovic M."/>
        </authorList>
    </citation>
    <scope>NUCLEOTIDE SEQUENCE</scope>
    <source>
        <strain evidence="2">BEU9</strain>
    </source>
</reference>
<dbReference type="AlphaFoldDB" id="A0A8F5BXD8"/>
<name>A0A8F5BXD8_9CREN</name>
<sequence>MIILILIDSILAFIYSKNDYVIIYTTLLVLVLLVISKFILKRVED</sequence>